<dbReference type="SMART" id="SM00155">
    <property type="entry name" value="PLDc"/>
    <property type="match status" value="2"/>
</dbReference>
<dbReference type="InterPro" id="IPR001736">
    <property type="entry name" value="PLipase_D/transphosphatidylase"/>
</dbReference>
<proteinExistence type="predicted"/>
<dbReference type="InterPro" id="IPR025202">
    <property type="entry name" value="PLD-like_dom"/>
</dbReference>
<dbReference type="RefSeq" id="WP_101963477.1">
    <property type="nucleotide sequence ID" value="NZ_PKJS01000001.1"/>
</dbReference>
<sequence length="570" mass="64515">MVAAFYSVSVGFVRLVLVTLASQKLTPKIVTFCLPLLFTLLLTPLTACQMLPNNPHITATPTVSTQLTGAQKFSEKSRIQGQYLISRISASKNPSPSKFSGYYPLIDSSDAFASRSILTEMARQTIDIQYYIWHNDAAGQLMLKDLYKAANRGVKVRLLLDDLNTNPELDQQLLAFAAHPNIQVRLINPKLVRSFTPANFVVALPRYQRRMHNKSMTFDRQLSIIGGRNIGDEYLRKDSIAEFADLDVLLAGKVVNQINDSFEDYWDSPLSYDIERLVSASKNPDRNKSDEPFLGTLTAIAPINSQSHLHKSSQLYRVQNGAIVDKQLYNKKIPFRWQPMEFLADDVKKLLNQDDKDSRLVSKLRARIGTPKQQLTIVSSYFVPTDLGVLQLSKLMENGVKINIFTNSYESTDVPIVHSGYNVARVPMLKAGIGLYELKSSADADFRRKKRSLYRSKYSTSLHTKAFAVDDKYTFIGSYNVDPRSANINTELGVLIEDKALAKSFHNTFDNSMLNVSYRVHLDDNGQLIWQTHDDKTNKKLITLDKEPHMTFVNGLWLKIFSALPFKRLL</sequence>
<dbReference type="CDD" id="cd09111">
    <property type="entry name" value="PLDc_ymdC_like_1"/>
    <property type="match status" value="1"/>
</dbReference>
<accession>A0A2I1RL43</accession>
<dbReference type="GO" id="GO:0030572">
    <property type="term" value="F:phosphatidyltransferase activity"/>
    <property type="evidence" value="ECO:0007669"/>
    <property type="project" value="UniProtKB-ARBA"/>
</dbReference>
<dbReference type="Pfam" id="PF13091">
    <property type="entry name" value="PLDc_2"/>
    <property type="match status" value="2"/>
</dbReference>
<dbReference type="Proteomes" id="UP000234914">
    <property type="component" value="Unassembled WGS sequence"/>
</dbReference>
<feature type="domain" description="PLD phosphodiesterase" evidence="1">
    <location>
        <begin position="458"/>
        <end position="485"/>
    </location>
</feature>
<dbReference type="PANTHER" id="PTHR21248">
    <property type="entry name" value="CARDIOLIPIN SYNTHASE"/>
    <property type="match status" value="1"/>
</dbReference>
<dbReference type="GO" id="GO:0032049">
    <property type="term" value="P:cardiolipin biosynthetic process"/>
    <property type="evidence" value="ECO:0007669"/>
    <property type="project" value="UniProtKB-ARBA"/>
</dbReference>
<evidence type="ECO:0000259" key="1">
    <source>
        <dbReference type="PROSITE" id="PS50035"/>
    </source>
</evidence>
<dbReference type="Gene3D" id="3.30.870.10">
    <property type="entry name" value="Endonuclease Chain A"/>
    <property type="match status" value="2"/>
</dbReference>
<dbReference type="SUPFAM" id="SSF56024">
    <property type="entry name" value="Phospholipase D/nuclease"/>
    <property type="match status" value="2"/>
</dbReference>
<name>A0A2I1RL43_FAUOS</name>
<evidence type="ECO:0000313" key="2">
    <source>
        <dbReference type="EMBL" id="PKZ69828.1"/>
    </source>
</evidence>
<dbReference type="PROSITE" id="PS50035">
    <property type="entry name" value="PLD"/>
    <property type="match status" value="2"/>
</dbReference>
<feature type="domain" description="PLD phosphodiesterase" evidence="1">
    <location>
        <begin position="207"/>
        <end position="234"/>
    </location>
</feature>
<dbReference type="EMBL" id="PKJS01000001">
    <property type="protein sequence ID" value="PKZ69828.1"/>
    <property type="molecule type" value="Genomic_DNA"/>
</dbReference>
<dbReference type="AlphaFoldDB" id="A0A2I1RL43"/>
<dbReference type="PANTHER" id="PTHR21248:SF12">
    <property type="entry name" value="CARDIOLIPIN SYNTHASE C"/>
    <property type="match status" value="1"/>
</dbReference>
<comment type="caution">
    <text evidence="2">The sequence shown here is derived from an EMBL/GenBank/DDBJ whole genome shotgun (WGS) entry which is preliminary data.</text>
</comment>
<reference evidence="2 3" key="1">
    <citation type="submission" date="2017-12" db="EMBL/GenBank/DDBJ databases">
        <title>Phylogenetic diversity of female urinary microbiome.</title>
        <authorList>
            <person name="Thomas-White K."/>
            <person name="Wolfe A.J."/>
        </authorList>
    </citation>
    <scope>NUCLEOTIDE SEQUENCE [LARGE SCALE GENOMIC DNA]</scope>
    <source>
        <strain evidence="2 3">UMB0416</strain>
    </source>
</reference>
<gene>
    <name evidence="2" type="ORF">CYJ96_00275</name>
</gene>
<organism evidence="2 3">
    <name type="scientific">Faucicola osloensis</name>
    <name type="common">Moraxella osloensis</name>
    <dbReference type="NCBI Taxonomy" id="34062"/>
    <lineage>
        <taxon>Bacteria</taxon>
        <taxon>Pseudomonadati</taxon>
        <taxon>Pseudomonadota</taxon>
        <taxon>Gammaproteobacteria</taxon>
        <taxon>Moraxellales</taxon>
        <taxon>Moraxellaceae</taxon>
        <taxon>Faucicola</taxon>
    </lineage>
</organism>
<evidence type="ECO:0000313" key="3">
    <source>
        <dbReference type="Proteomes" id="UP000234914"/>
    </source>
</evidence>
<dbReference type="CDD" id="cd09113">
    <property type="entry name" value="PLDc_ymdC_like_2"/>
    <property type="match status" value="1"/>
</dbReference>
<protein>
    <submittedName>
        <fullName evidence="2">Phospholipase</fullName>
    </submittedName>
</protein>